<gene>
    <name evidence="2" type="ORF">AA12717_2696</name>
</gene>
<feature type="compositionally biased region" description="Basic and acidic residues" evidence="1">
    <location>
        <begin position="66"/>
        <end position="88"/>
    </location>
</feature>
<reference evidence="2" key="1">
    <citation type="submission" date="2013-04" db="EMBL/GenBank/DDBJ databases">
        <title>The genome sequencing project of 58 acetic acid bacteria.</title>
        <authorList>
            <person name="Okamoto-Kainuma A."/>
            <person name="Ishikawa M."/>
            <person name="Umino S."/>
            <person name="Koizumi Y."/>
            <person name="Shiwa Y."/>
            <person name="Yoshikawa H."/>
            <person name="Matsutani M."/>
            <person name="Matsushita K."/>
        </authorList>
    </citation>
    <scope>NUCLEOTIDE SEQUENCE</scope>
    <source>
        <strain evidence="2">DSM 12717</strain>
    </source>
</reference>
<evidence type="ECO:0000313" key="3">
    <source>
        <dbReference type="Proteomes" id="UP001060895"/>
    </source>
</evidence>
<dbReference type="Proteomes" id="UP001060895">
    <property type="component" value="Unassembled WGS sequence"/>
</dbReference>
<evidence type="ECO:0000256" key="1">
    <source>
        <dbReference type="SAM" id="MobiDB-lite"/>
    </source>
</evidence>
<proteinExistence type="predicted"/>
<feature type="region of interest" description="Disordered" evidence="1">
    <location>
        <begin position="66"/>
        <end position="111"/>
    </location>
</feature>
<name>A0ABQ0P9M9_9PROT</name>
<sequence>MKGCAALPRLVPSAGDWTEAYPHPTVEGSHIKETPAMSRFVYDDDRPADTDAGKHEQARRLAEAALKAENEGDQARADDLFAEADRTDPQAVENVLREWPDHPRTRRRARG</sequence>
<organism evidence="2 3">
    <name type="scientific">Gluconacetobacter sacchari DSM 12717</name>
    <dbReference type="NCBI Taxonomy" id="1307940"/>
    <lineage>
        <taxon>Bacteria</taxon>
        <taxon>Pseudomonadati</taxon>
        <taxon>Pseudomonadota</taxon>
        <taxon>Alphaproteobacteria</taxon>
        <taxon>Acetobacterales</taxon>
        <taxon>Acetobacteraceae</taxon>
        <taxon>Gluconacetobacter</taxon>
    </lineage>
</organism>
<keyword evidence="3" id="KW-1185">Reference proteome</keyword>
<evidence type="ECO:0000313" key="2">
    <source>
        <dbReference type="EMBL" id="GBQ27481.1"/>
    </source>
</evidence>
<protein>
    <submittedName>
        <fullName evidence="2">Uncharacterized protein</fullName>
    </submittedName>
</protein>
<accession>A0ABQ0P9M9</accession>
<comment type="caution">
    <text evidence="2">The sequence shown here is derived from an EMBL/GenBank/DDBJ whole genome shotgun (WGS) entry which is preliminary data.</text>
</comment>
<dbReference type="EMBL" id="BAQP01000204">
    <property type="protein sequence ID" value="GBQ27481.1"/>
    <property type="molecule type" value="Genomic_DNA"/>
</dbReference>